<name>A0A6C2YLZ9_9BACT</name>
<dbReference type="GO" id="GO:0016810">
    <property type="term" value="F:hydrolase activity, acting on carbon-nitrogen (but not peptide) bonds"/>
    <property type="evidence" value="ECO:0007669"/>
    <property type="project" value="InterPro"/>
</dbReference>
<keyword evidence="3" id="KW-0378">Hydrolase</keyword>
<protein>
    <recommendedName>
        <fullName evidence="2">Amidohydrolase-related domain-containing protein</fullName>
    </recommendedName>
</protein>
<accession>A0A6C2YLZ9</accession>
<feature type="domain" description="Amidohydrolase-related" evidence="2">
    <location>
        <begin position="771"/>
        <end position="863"/>
    </location>
</feature>
<evidence type="ECO:0000313" key="3">
    <source>
        <dbReference type="EMBL" id="VIP02341.1"/>
    </source>
</evidence>
<dbReference type="InParanoid" id="A0A6C2YLZ9"/>
<sequence length="892" mass="96089">MMHSLARIGWLALLWKMLLPMSGFAQAPPNPTEPMFALRVGQILPVSGEPIRDGVLLVQGGKILAVGPFASVQLPATVAVRHLPDAVMIPGLVDTHSHLGVYSRPGIAANSDGNEMSGPVQSGIRALDALYPDDPGIRMALAGGITTANVMPGSGNVIGGQTIYVKLRGATVEAMAIVDPRTVGGLKMANGENPKGYGRTKSQAPFTRMKVAAMQREQFIRAREYAQRWTKHREELAAGMKTTPPDRDLDLEPLVEVLERKRTVHFHCHRADDLLTAMRIAEEFQFDLVLQHATEAYRVVDELVRRKQPVSLTLLDSPGGKAEAVGLLAENAAILEKAGVAVSVNTDDPVTESRFLLRTTSLAVRGGMTEAGALRSITLNPAKLMRLDHRIGSLEPGKDADFVLLNGSPFSIYSAVLETYIDGKKVFDASQKRDWAYRVGGFALSSLDRLPGPFPPVKPLEKVDAPAMARLQDGEQKEFVGGTFAVLAGRIHTAAGEPIRDGVILVENGKIAQIGPRAKIVIPKEMPVVTAAEVTPGLIDTHSVVGLSGAYNSPADQDQDERSGPIQPALRVLDSFNPNEPLLDFLRSEGVTVIHAMPGPVNVIAGQTGVFRTAGRTPEKMAIRFPAGLLVNLGENSKGAYAGRMPLTRMGVTHLLRKQLTEAQAYRAKKQAAEPGKPVARNLDHEALEPVLEGKVPVFVSANRVDDILSAMRIAREFQIPMALASGTEAFLVADAIAEAKIPVVLHPTMQRAGSTMETLHSYLGNAKVLTDRKIPVSIGTSYEGYVPKTRVLRSEMAMAIVGGLSPDAALRTVTIDAARILNISEQYGSLEVGKVADLVLYDGDPFENATHVQMTIVAGKPVFNRAEYLKLPFERRMLPAISNGIGCCMGW</sequence>
<feature type="signal peptide" evidence="1">
    <location>
        <begin position="1"/>
        <end position="27"/>
    </location>
</feature>
<dbReference type="KEGG" id="tim:GMBLW1_16190"/>
<dbReference type="Pfam" id="PF01979">
    <property type="entry name" value="Amidohydro_1"/>
    <property type="match status" value="2"/>
</dbReference>
<dbReference type="SUPFAM" id="SSF51338">
    <property type="entry name" value="Composite domain of metallo-dependent hydrolases"/>
    <property type="match status" value="2"/>
</dbReference>
<gene>
    <name evidence="3" type="ORF">GMBLW1_16190</name>
</gene>
<dbReference type="EMBL" id="LR593887">
    <property type="protein sequence ID" value="VTS01109.1"/>
    <property type="molecule type" value="Genomic_DNA"/>
</dbReference>
<organism evidence="3">
    <name type="scientific">Tuwongella immobilis</name>
    <dbReference type="NCBI Taxonomy" id="692036"/>
    <lineage>
        <taxon>Bacteria</taxon>
        <taxon>Pseudomonadati</taxon>
        <taxon>Planctomycetota</taxon>
        <taxon>Planctomycetia</taxon>
        <taxon>Gemmatales</taxon>
        <taxon>Gemmataceae</taxon>
        <taxon>Tuwongella</taxon>
    </lineage>
</organism>
<dbReference type="PANTHER" id="PTHR43135">
    <property type="entry name" value="ALPHA-D-RIBOSE 1-METHYLPHOSPHONATE 5-TRIPHOSPHATE DIPHOSPHATASE"/>
    <property type="match status" value="1"/>
</dbReference>
<feature type="chain" id="PRO_5036383879" description="Amidohydrolase-related domain-containing protein" evidence="1">
    <location>
        <begin position="28"/>
        <end position="892"/>
    </location>
</feature>
<keyword evidence="4" id="KW-1185">Reference proteome</keyword>
<dbReference type="InterPro" id="IPR051781">
    <property type="entry name" value="Metallo-dep_Hydrolase"/>
</dbReference>
<evidence type="ECO:0000313" key="4">
    <source>
        <dbReference type="Proteomes" id="UP000464378"/>
    </source>
</evidence>
<feature type="domain" description="Amidohydrolase-related" evidence="2">
    <location>
        <begin position="87"/>
        <end position="425"/>
    </location>
</feature>
<dbReference type="PANTHER" id="PTHR43135:SF3">
    <property type="entry name" value="ALPHA-D-RIBOSE 1-METHYLPHOSPHONATE 5-TRIPHOSPHATE DIPHOSPHATASE"/>
    <property type="match status" value="1"/>
</dbReference>
<dbReference type="InterPro" id="IPR011059">
    <property type="entry name" value="Metal-dep_hydrolase_composite"/>
</dbReference>
<dbReference type="EMBL" id="LR586016">
    <property type="protein sequence ID" value="VIP02341.1"/>
    <property type="molecule type" value="Genomic_DNA"/>
</dbReference>
<proteinExistence type="predicted"/>
<dbReference type="InterPro" id="IPR032466">
    <property type="entry name" value="Metal_Hydrolase"/>
</dbReference>
<evidence type="ECO:0000259" key="2">
    <source>
        <dbReference type="Pfam" id="PF01979"/>
    </source>
</evidence>
<dbReference type="Gene3D" id="3.20.20.140">
    <property type="entry name" value="Metal-dependent hydrolases"/>
    <property type="match status" value="2"/>
</dbReference>
<dbReference type="SUPFAM" id="SSF51556">
    <property type="entry name" value="Metallo-dependent hydrolases"/>
    <property type="match status" value="2"/>
</dbReference>
<dbReference type="AlphaFoldDB" id="A0A6C2YLZ9"/>
<keyword evidence="1" id="KW-0732">Signal</keyword>
<reference evidence="3" key="1">
    <citation type="submission" date="2019-04" db="EMBL/GenBank/DDBJ databases">
        <authorList>
            <consortium name="Science for Life Laboratories"/>
        </authorList>
    </citation>
    <scope>NUCLEOTIDE SEQUENCE</scope>
    <source>
        <strain evidence="3">MBLW1</strain>
    </source>
</reference>
<dbReference type="CDD" id="cd01309">
    <property type="entry name" value="Met_dep_hydrolase_C"/>
    <property type="match status" value="1"/>
</dbReference>
<dbReference type="InterPro" id="IPR006680">
    <property type="entry name" value="Amidohydro-rel"/>
</dbReference>
<dbReference type="Proteomes" id="UP000464378">
    <property type="component" value="Chromosome"/>
</dbReference>
<dbReference type="RefSeq" id="WP_162657525.1">
    <property type="nucleotide sequence ID" value="NZ_LR593887.1"/>
</dbReference>
<evidence type="ECO:0000256" key="1">
    <source>
        <dbReference type="SAM" id="SignalP"/>
    </source>
</evidence>